<dbReference type="GO" id="GO:0004783">
    <property type="term" value="F:sulfite reductase (NADPH) activity"/>
    <property type="evidence" value="ECO:0007669"/>
    <property type="project" value="TreeGrafter"/>
</dbReference>
<evidence type="ECO:0000313" key="3">
    <source>
        <dbReference type="EMBL" id="NKY25448.1"/>
    </source>
</evidence>
<comment type="caution">
    <text evidence="3">The sequence shown here is derived from an EMBL/GenBank/DDBJ whole genome shotgun (WGS) entry which is preliminary data.</text>
</comment>
<dbReference type="AlphaFoldDB" id="A0A7X6R1N6"/>
<dbReference type="Gene3D" id="3.40.50.360">
    <property type="match status" value="1"/>
</dbReference>
<dbReference type="PROSITE" id="PS50902">
    <property type="entry name" value="FLAVODOXIN_LIKE"/>
    <property type="match status" value="1"/>
</dbReference>
<keyword evidence="1" id="KW-0285">Flavoprotein</keyword>
<proteinExistence type="predicted"/>
<feature type="domain" description="Flavodoxin-like" evidence="2">
    <location>
        <begin position="3"/>
        <end position="144"/>
    </location>
</feature>
<sequence>MRVVILFGTEMGTAESAADSIAEELRGAHEVSVHDMAEFDVEDLDVRDFHVVVCSTYGDGDLPTGAEPFADALDRRAPELGGLRFAVFGLGDTVYGDTFNRGGEIIAEKLIARGAVQLGEHARHDASTEIHVRDMARRWAAALDIPALLSA</sequence>
<reference evidence="3 4" key="1">
    <citation type="submission" date="2020-04" db="EMBL/GenBank/DDBJ databases">
        <title>MicrobeNet Type strains.</title>
        <authorList>
            <person name="Nicholson A.C."/>
        </authorList>
    </citation>
    <scope>NUCLEOTIDE SEQUENCE [LARGE SCALE GENOMIC DNA]</scope>
    <source>
        <strain evidence="3 4">DSM 44956</strain>
    </source>
</reference>
<dbReference type="PANTHER" id="PTHR19384:SF109">
    <property type="entry name" value="SULFITE REDUCTASE [NADPH] FLAVOPROTEIN COMPONENT"/>
    <property type="match status" value="1"/>
</dbReference>
<dbReference type="EMBL" id="JAAXOS010000002">
    <property type="protein sequence ID" value="NKY25448.1"/>
    <property type="molecule type" value="Genomic_DNA"/>
</dbReference>
<accession>A0A7X6R1N6</accession>
<dbReference type="InterPro" id="IPR029039">
    <property type="entry name" value="Flavoprotein-like_sf"/>
</dbReference>
<dbReference type="SUPFAM" id="SSF52218">
    <property type="entry name" value="Flavoproteins"/>
    <property type="match status" value="1"/>
</dbReference>
<evidence type="ECO:0000313" key="4">
    <source>
        <dbReference type="Proteomes" id="UP000540698"/>
    </source>
</evidence>
<name>A0A7X6R1N6_9NOCA</name>
<dbReference type="GO" id="GO:0010181">
    <property type="term" value="F:FMN binding"/>
    <property type="evidence" value="ECO:0007669"/>
    <property type="project" value="InterPro"/>
</dbReference>
<evidence type="ECO:0000259" key="2">
    <source>
        <dbReference type="PROSITE" id="PS50902"/>
    </source>
</evidence>
<dbReference type="Pfam" id="PF00258">
    <property type="entry name" value="Flavodoxin_1"/>
    <property type="match status" value="1"/>
</dbReference>
<dbReference type="Proteomes" id="UP000540698">
    <property type="component" value="Unassembled WGS sequence"/>
</dbReference>
<dbReference type="PRINTS" id="PR00369">
    <property type="entry name" value="FLAVODOXIN"/>
</dbReference>
<gene>
    <name evidence="3" type="ORF">HGB38_04255</name>
</gene>
<dbReference type="InterPro" id="IPR008254">
    <property type="entry name" value="Flavodoxin/NO_synth"/>
</dbReference>
<keyword evidence="4" id="KW-1185">Reference proteome</keyword>
<dbReference type="RefSeq" id="WP_062972573.1">
    <property type="nucleotide sequence ID" value="NZ_JAAXOS010000002.1"/>
</dbReference>
<evidence type="ECO:0000256" key="1">
    <source>
        <dbReference type="ARBA" id="ARBA00022630"/>
    </source>
</evidence>
<organism evidence="3 4">
    <name type="scientific">Nocardia gamkensis</name>
    <dbReference type="NCBI Taxonomy" id="352869"/>
    <lineage>
        <taxon>Bacteria</taxon>
        <taxon>Bacillati</taxon>
        <taxon>Actinomycetota</taxon>
        <taxon>Actinomycetes</taxon>
        <taxon>Mycobacteriales</taxon>
        <taxon>Nocardiaceae</taxon>
        <taxon>Nocardia</taxon>
    </lineage>
</organism>
<dbReference type="InterPro" id="IPR001094">
    <property type="entry name" value="Flavdoxin-like"/>
</dbReference>
<dbReference type="GO" id="GO:0005829">
    <property type="term" value="C:cytosol"/>
    <property type="evidence" value="ECO:0007669"/>
    <property type="project" value="TreeGrafter"/>
</dbReference>
<protein>
    <submittedName>
        <fullName evidence="3">Nitric oxide synthase</fullName>
    </submittedName>
</protein>
<dbReference type="GO" id="GO:0050660">
    <property type="term" value="F:flavin adenine dinucleotide binding"/>
    <property type="evidence" value="ECO:0007669"/>
    <property type="project" value="TreeGrafter"/>
</dbReference>
<dbReference type="PANTHER" id="PTHR19384">
    <property type="entry name" value="NITRIC OXIDE SYNTHASE-RELATED"/>
    <property type="match status" value="1"/>
</dbReference>